<dbReference type="AlphaFoldDB" id="A0A243ALD1"/>
<dbReference type="Gene3D" id="1.10.1200.10">
    <property type="entry name" value="ACP-like"/>
    <property type="match status" value="1"/>
</dbReference>
<dbReference type="SUPFAM" id="SSF47336">
    <property type="entry name" value="ACP-like"/>
    <property type="match status" value="1"/>
</dbReference>
<dbReference type="PROSITE" id="PS50075">
    <property type="entry name" value="CARRIER"/>
    <property type="match status" value="1"/>
</dbReference>
<name>A0A243ALD1_BACTU</name>
<evidence type="ECO:0000313" key="2">
    <source>
        <dbReference type="EMBL" id="OTY26742.1"/>
    </source>
</evidence>
<organism evidence="2 3">
    <name type="scientific">Bacillus thuringiensis serovar navarrensis</name>
    <dbReference type="NCBI Taxonomy" id="339658"/>
    <lineage>
        <taxon>Bacteria</taxon>
        <taxon>Bacillati</taxon>
        <taxon>Bacillota</taxon>
        <taxon>Bacilli</taxon>
        <taxon>Bacillales</taxon>
        <taxon>Bacillaceae</taxon>
        <taxon>Bacillus</taxon>
        <taxon>Bacillus cereus group</taxon>
    </lineage>
</organism>
<feature type="domain" description="Carrier" evidence="1">
    <location>
        <begin position="1"/>
        <end position="78"/>
    </location>
</feature>
<comment type="caution">
    <text evidence="2">The sequence shown here is derived from an EMBL/GenBank/DDBJ whole genome shotgun (WGS) entry which is preliminary data.</text>
</comment>
<dbReference type="Proteomes" id="UP000194860">
    <property type="component" value="Unassembled WGS sequence"/>
</dbReference>
<dbReference type="RefSeq" id="WP_088031174.1">
    <property type="nucleotide sequence ID" value="NZ_NFDG01000038.1"/>
</dbReference>
<evidence type="ECO:0000259" key="1">
    <source>
        <dbReference type="PROSITE" id="PS50075"/>
    </source>
</evidence>
<reference evidence="2 3" key="1">
    <citation type="submission" date="2016-10" db="EMBL/GenBank/DDBJ databases">
        <title>Comparative genomics of Bacillus thuringiensis reveals a path to pathogens against multiple invertebrate hosts.</title>
        <authorList>
            <person name="Zheng J."/>
            <person name="Gao Q."/>
            <person name="Liu H."/>
            <person name="Peng D."/>
            <person name="Ruan L."/>
            <person name="Sun M."/>
        </authorList>
    </citation>
    <scope>NUCLEOTIDE SEQUENCE [LARGE SCALE GENOMIC DNA]</scope>
    <source>
        <strain evidence="2">BGSC 4BM1</strain>
    </source>
</reference>
<sequence length="78" mass="9087">MLETELEDYIKRELLQDGSIEIIPHDLDLIGTGILNSLKIMELITYLENVQQVQFMESEISFENFNSISSITQLLNRR</sequence>
<dbReference type="InterPro" id="IPR009081">
    <property type="entry name" value="PP-bd_ACP"/>
</dbReference>
<accession>A0A243ALD1</accession>
<proteinExistence type="predicted"/>
<gene>
    <name evidence="2" type="ORF">BK732_05215</name>
</gene>
<evidence type="ECO:0000313" key="3">
    <source>
        <dbReference type="Proteomes" id="UP000194860"/>
    </source>
</evidence>
<dbReference type="EMBL" id="NFDG01000038">
    <property type="protein sequence ID" value="OTY26742.1"/>
    <property type="molecule type" value="Genomic_DNA"/>
</dbReference>
<dbReference type="InterPro" id="IPR036736">
    <property type="entry name" value="ACP-like_sf"/>
</dbReference>
<protein>
    <recommendedName>
        <fullName evidence="1">Carrier domain-containing protein</fullName>
    </recommendedName>
</protein>